<name>A0AAX4JYS8_9TREE</name>
<feature type="compositionally biased region" description="Low complexity" evidence="1">
    <location>
        <begin position="35"/>
        <end position="48"/>
    </location>
</feature>
<evidence type="ECO:0000256" key="1">
    <source>
        <dbReference type="SAM" id="MobiDB-lite"/>
    </source>
</evidence>
<proteinExistence type="predicted"/>
<gene>
    <name evidence="2" type="ORF">L201_004948</name>
</gene>
<sequence length="102" mass="11085">MPPRSTRGAVKDAETPGSKRKRRTTPEPNLKVVLPSPSASSQAASTSPEKANGGVDHEVKRQKLSIKINLMTEKPKQIEEEKDVQGALSKRIREGLSTVIAQ</sequence>
<dbReference type="GeneID" id="91095618"/>
<reference evidence="2 3" key="1">
    <citation type="submission" date="2024-01" db="EMBL/GenBank/DDBJ databases">
        <title>Comparative genomics of Cryptococcus and Kwoniella reveals pathogenesis evolution and contrasting modes of karyotype evolution via chromosome fusion or intercentromeric recombination.</title>
        <authorList>
            <person name="Coelho M.A."/>
            <person name="David-Palma M."/>
            <person name="Shea T."/>
            <person name="Bowers K."/>
            <person name="McGinley-Smith S."/>
            <person name="Mohammad A.W."/>
            <person name="Gnirke A."/>
            <person name="Yurkov A.M."/>
            <person name="Nowrousian M."/>
            <person name="Sun S."/>
            <person name="Cuomo C.A."/>
            <person name="Heitman J."/>
        </authorList>
    </citation>
    <scope>NUCLEOTIDE SEQUENCE [LARGE SCALE GENOMIC DNA]</scope>
    <source>
        <strain evidence="2 3">CBS 6074</strain>
    </source>
</reference>
<organism evidence="2 3">
    <name type="scientific">Kwoniella dendrophila CBS 6074</name>
    <dbReference type="NCBI Taxonomy" id="1295534"/>
    <lineage>
        <taxon>Eukaryota</taxon>
        <taxon>Fungi</taxon>
        <taxon>Dikarya</taxon>
        <taxon>Basidiomycota</taxon>
        <taxon>Agaricomycotina</taxon>
        <taxon>Tremellomycetes</taxon>
        <taxon>Tremellales</taxon>
        <taxon>Cryptococcaceae</taxon>
        <taxon>Kwoniella</taxon>
    </lineage>
</organism>
<protein>
    <submittedName>
        <fullName evidence="2">Uncharacterized protein</fullName>
    </submittedName>
</protein>
<evidence type="ECO:0000313" key="2">
    <source>
        <dbReference type="EMBL" id="WWC90018.1"/>
    </source>
</evidence>
<keyword evidence="3" id="KW-1185">Reference proteome</keyword>
<dbReference type="EMBL" id="CP144103">
    <property type="protein sequence ID" value="WWC90018.1"/>
    <property type="molecule type" value="Genomic_DNA"/>
</dbReference>
<dbReference type="Proteomes" id="UP001355207">
    <property type="component" value="Chromosome 6"/>
</dbReference>
<evidence type="ECO:0000313" key="3">
    <source>
        <dbReference type="Proteomes" id="UP001355207"/>
    </source>
</evidence>
<dbReference type="RefSeq" id="XP_066076781.1">
    <property type="nucleotide sequence ID" value="XM_066220684.1"/>
</dbReference>
<feature type="region of interest" description="Disordered" evidence="1">
    <location>
        <begin position="1"/>
        <end position="60"/>
    </location>
</feature>
<dbReference type="AlphaFoldDB" id="A0AAX4JYS8"/>
<accession>A0AAX4JYS8</accession>